<dbReference type="EMBL" id="JAVREL010000001">
    <property type="protein sequence ID" value="MDT0341665.1"/>
    <property type="molecule type" value="Genomic_DNA"/>
</dbReference>
<organism evidence="2 3">
    <name type="scientific">Streptomyces litchfieldiae</name>
    <dbReference type="NCBI Taxonomy" id="3075543"/>
    <lineage>
        <taxon>Bacteria</taxon>
        <taxon>Bacillati</taxon>
        <taxon>Actinomycetota</taxon>
        <taxon>Actinomycetes</taxon>
        <taxon>Kitasatosporales</taxon>
        <taxon>Streptomycetaceae</taxon>
        <taxon>Streptomyces</taxon>
    </lineage>
</organism>
<gene>
    <name evidence="2" type="ORF">RM590_03275</name>
</gene>
<comment type="caution">
    <text evidence="2">The sequence shown here is derived from an EMBL/GenBank/DDBJ whole genome shotgun (WGS) entry which is preliminary data.</text>
</comment>
<dbReference type="Proteomes" id="UP001183246">
    <property type="component" value="Unassembled WGS sequence"/>
</dbReference>
<keyword evidence="3" id="KW-1185">Reference proteome</keyword>
<sequence>MAEPLPAPDSAPHSRSPAPTCSAGTSAAATAAHSRPPSCPAKVTTAKWTRRDSSPPAKSTMP</sequence>
<name>A0ABU2MJE9_9ACTN</name>
<evidence type="ECO:0000256" key="1">
    <source>
        <dbReference type="SAM" id="MobiDB-lite"/>
    </source>
</evidence>
<protein>
    <submittedName>
        <fullName evidence="2">Uncharacterized protein</fullName>
    </submittedName>
</protein>
<feature type="compositionally biased region" description="Low complexity" evidence="1">
    <location>
        <begin position="16"/>
        <end position="36"/>
    </location>
</feature>
<dbReference type="RefSeq" id="WP_311702783.1">
    <property type="nucleotide sequence ID" value="NZ_JAVREL010000001.1"/>
</dbReference>
<reference evidence="3" key="1">
    <citation type="submission" date="2023-07" db="EMBL/GenBank/DDBJ databases">
        <title>30 novel species of actinomycetes from the DSMZ collection.</title>
        <authorList>
            <person name="Nouioui I."/>
        </authorList>
    </citation>
    <scope>NUCLEOTIDE SEQUENCE [LARGE SCALE GENOMIC DNA]</scope>
    <source>
        <strain evidence="3">DSM 44938</strain>
    </source>
</reference>
<evidence type="ECO:0000313" key="2">
    <source>
        <dbReference type="EMBL" id="MDT0341665.1"/>
    </source>
</evidence>
<evidence type="ECO:0000313" key="3">
    <source>
        <dbReference type="Proteomes" id="UP001183246"/>
    </source>
</evidence>
<feature type="region of interest" description="Disordered" evidence="1">
    <location>
        <begin position="1"/>
        <end position="62"/>
    </location>
</feature>
<proteinExistence type="predicted"/>
<accession>A0ABU2MJE9</accession>